<evidence type="ECO:0000313" key="5">
    <source>
        <dbReference type="Proteomes" id="UP000317982"/>
    </source>
</evidence>
<comment type="similarity">
    <text evidence="2">Belongs to the NAD(P)-dependent epimerase/dehydratase family. Dihydroflavonol-4-reductase subfamily.</text>
</comment>
<keyword evidence="1" id="KW-0560">Oxidoreductase</keyword>
<dbReference type="SUPFAM" id="SSF51735">
    <property type="entry name" value="NAD(P)-binding Rossmann-fold domains"/>
    <property type="match status" value="1"/>
</dbReference>
<evidence type="ECO:0000256" key="2">
    <source>
        <dbReference type="ARBA" id="ARBA00023445"/>
    </source>
</evidence>
<protein>
    <submittedName>
        <fullName evidence="4">NAD-dependent epimerase/dehydratase family protein</fullName>
    </submittedName>
</protein>
<comment type="caution">
    <text evidence="4">The sequence shown here is derived from an EMBL/GenBank/DDBJ whole genome shotgun (WGS) entry which is preliminary data.</text>
</comment>
<evidence type="ECO:0000313" key="4">
    <source>
        <dbReference type="EMBL" id="TQS42014.1"/>
    </source>
</evidence>
<sequence length="313" mass="33748">MADVLVTGGTGFLGSHTIARLREDGHRVRTTVRSLDRSPTFDHDVDVVEANLLSDDGWERAVDGCEYVLHVASPFPAREPENPDDVIVPARDGALRVLRAARKARRAVMTSSFAAIGYSAPPVGRPYDESDWTDPADDLPAYVRSKTIAERAAWDYAHDDGLELVVINPTGIFGPALHPSLSASVGMVAAMLQGALPTVPKSSFGIVDVRDVADAHVRAMTAPAAAGRRYLATAAAPDDPYLGAQASYLEIARILRDRYPELADRLPAAEADGPDVTPKQLRIARIRTELGWNPRPPEEAILATAESLMRLSS</sequence>
<dbReference type="PANTHER" id="PTHR10366">
    <property type="entry name" value="NAD DEPENDENT EPIMERASE/DEHYDRATASE"/>
    <property type="match status" value="1"/>
</dbReference>
<evidence type="ECO:0000259" key="3">
    <source>
        <dbReference type="Pfam" id="PF01370"/>
    </source>
</evidence>
<dbReference type="InterPro" id="IPR001509">
    <property type="entry name" value="Epimerase_deHydtase"/>
</dbReference>
<dbReference type="Pfam" id="PF01370">
    <property type="entry name" value="Epimerase"/>
    <property type="match status" value="1"/>
</dbReference>
<dbReference type="InParanoid" id="A0A545AL19"/>
<dbReference type="Proteomes" id="UP000317982">
    <property type="component" value="Unassembled WGS sequence"/>
</dbReference>
<gene>
    <name evidence="4" type="ORF">FL583_25810</name>
</gene>
<keyword evidence="5" id="KW-1185">Reference proteome</keyword>
<organism evidence="4 5">
    <name type="scientific">Cryptosporangium phraense</name>
    <dbReference type="NCBI Taxonomy" id="2593070"/>
    <lineage>
        <taxon>Bacteria</taxon>
        <taxon>Bacillati</taxon>
        <taxon>Actinomycetota</taxon>
        <taxon>Actinomycetes</taxon>
        <taxon>Cryptosporangiales</taxon>
        <taxon>Cryptosporangiaceae</taxon>
        <taxon>Cryptosporangium</taxon>
    </lineage>
</organism>
<proteinExistence type="inferred from homology"/>
<accession>A0A545AL19</accession>
<dbReference type="OrthoDB" id="9778052at2"/>
<evidence type="ECO:0000256" key="1">
    <source>
        <dbReference type="ARBA" id="ARBA00023002"/>
    </source>
</evidence>
<dbReference type="GO" id="GO:0016616">
    <property type="term" value="F:oxidoreductase activity, acting on the CH-OH group of donors, NAD or NADP as acceptor"/>
    <property type="evidence" value="ECO:0007669"/>
    <property type="project" value="TreeGrafter"/>
</dbReference>
<feature type="domain" description="NAD-dependent epimerase/dehydratase" evidence="3">
    <location>
        <begin position="4"/>
        <end position="227"/>
    </location>
</feature>
<dbReference type="Gene3D" id="3.40.50.720">
    <property type="entry name" value="NAD(P)-binding Rossmann-like Domain"/>
    <property type="match status" value="1"/>
</dbReference>
<name>A0A545AL19_9ACTN</name>
<dbReference type="RefSeq" id="WP_142707415.1">
    <property type="nucleotide sequence ID" value="NZ_VIRS01000020.1"/>
</dbReference>
<dbReference type="InterPro" id="IPR036291">
    <property type="entry name" value="NAD(P)-bd_dom_sf"/>
</dbReference>
<dbReference type="PANTHER" id="PTHR10366:SF564">
    <property type="entry name" value="STEROL-4-ALPHA-CARBOXYLATE 3-DEHYDROGENASE, DECARBOXYLATING"/>
    <property type="match status" value="1"/>
</dbReference>
<dbReference type="InterPro" id="IPR050425">
    <property type="entry name" value="NAD(P)_dehydrat-like"/>
</dbReference>
<reference evidence="4 5" key="1">
    <citation type="submission" date="2019-07" db="EMBL/GenBank/DDBJ databases">
        <title>Cryptosporangium phraense sp. nov., isolated from plant litter.</title>
        <authorList>
            <person name="Suriyachadkun C."/>
        </authorList>
    </citation>
    <scope>NUCLEOTIDE SEQUENCE [LARGE SCALE GENOMIC DNA]</scope>
    <source>
        <strain evidence="4 5">A-T 5661</strain>
    </source>
</reference>
<dbReference type="EMBL" id="VIRS01000020">
    <property type="protein sequence ID" value="TQS42014.1"/>
    <property type="molecule type" value="Genomic_DNA"/>
</dbReference>
<dbReference type="AlphaFoldDB" id="A0A545AL19"/>